<dbReference type="InterPro" id="IPR026436">
    <property type="entry name" value="CHP04206"/>
</dbReference>
<dbReference type="Proteomes" id="UP000011559">
    <property type="component" value="Unassembled WGS sequence"/>
</dbReference>
<dbReference type="EMBL" id="AOLG01000009">
    <property type="protein sequence ID" value="ELZ73245.1"/>
    <property type="molecule type" value="Genomic_DNA"/>
</dbReference>
<protein>
    <recommendedName>
        <fullName evidence="2">DUF8050 domain-containing protein</fullName>
    </recommendedName>
</protein>
<keyword evidence="1" id="KW-0472">Membrane</keyword>
<name>M0GM11_HALPT</name>
<accession>M0GM11</accession>
<dbReference type="AlphaFoldDB" id="M0GM11"/>
<proteinExistence type="predicted"/>
<gene>
    <name evidence="3" type="ORF">C457_04771</name>
</gene>
<comment type="caution">
    <text evidence="3">The sequence shown here is derived from an EMBL/GenBank/DDBJ whole genome shotgun (WGS) entry which is preliminary data.</text>
</comment>
<keyword evidence="1" id="KW-0812">Transmembrane</keyword>
<evidence type="ECO:0000313" key="3">
    <source>
        <dbReference type="EMBL" id="ELZ73245.1"/>
    </source>
</evidence>
<dbReference type="PATRIC" id="fig|1227461.3.peg.970"/>
<sequence>MTTDPAARSAPRSPARRRFQLLLVFVLGLVPWSVQTFTTGSLTLLFPWGLVGPSTGSVTTITDFFLRFTMGLPDYILVWPVGVVCYAVALGSALSGVLFGREDVRLTAAGLALAGVTQLEVARGFSVQPGRTAWPVGTVLLWAVAGFIWFIYWSRANGRDPR</sequence>
<evidence type="ECO:0000259" key="2">
    <source>
        <dbReference type="Pfam" id="PF26224"/>
    </source>
</evidence>
<evidence type="ECO:0000256" key="1">
    <source>
        <dbReference type="SAM" id="Phobius"/>
    </source>
</evidence>
<organism evidence="3 4">
    <name type="scientific">Haloferax prahovense (strain DSM 18310 / JCM 13924 / TL6)</name>
    <dbReference type="NCBI Taxonomy" id="1227461"/>
    <lineage>
        <taxon>Archaea</taxon>
        <taxon>Methanobacteriati</taxon>
        <taxon>Methanobacteriota</taxon>
        <taxon>Stenosarchaea group</taxon>
        <taxon>Halobacteria</taxon>
        <taxon>Halobacteriales</taxon>
        <taxon>Haloferacaceae</taxon>
        <taxon>Haloferax</taxon>
    </lineage>
</organism>
<feature type="transmembrane region" description="Helical" evidence="1">
    <location>
        <begin position="132"/>
        <end position="153"/>
    </location>
</feature>
<keyword evidence="4" id="KW-1185">Reference proteome</keyword>
<dbReference type="InterPro" id="IPR058363">
    <property type="entry name" value="DUF8050"/>
</dbReference>
<dbReference type="Pfam" id="PF26224">
    <property type="entry name" value="DUF8050"/>
    <property type="match status" value="1"/>
</dbReference>
<feature type="domain" description="DUF8050" evidence="2">
    <location>
        <begin position="2"/>
        <end position="157"/>
    </location>
</feature>
<feature type="transmembrane region" description="Helical" evidence="1">
    <location>
        <begin position="106"/>
        <end position="126"/>
    </location>
</feature>
<dbReference type="NCBIfam" id="TIGR04206">
    <property type="entry name" value="near_ArtA"/>
    <property type="match status" value="1"/>
</dbReference>
<feature type="transmembrane region" description="Helical" evidence="1">
    <location>
        <begin position="76"/>
        <end position="99"/>
    </location>
</feature>
<keyword evidence="1" id="KW-1133">Transmembrane helix</keyword>
<dbReference type="RefSeq" id="WP_008092416.1">
    <property type="nucleotide sequence ID" value="NZ_AOLG01000009.1"/>
</dbReference>
<evidence type="ECO:0000313" key="4">
    <source>
        <dbReference type="Proteomes" id="UP000011559"/>
    </source>
</evidence>
<reference evidence="3 4" key="1">
    <citation type="journal article" date="2014" name="PLoS Genet.">
        <title>Phylogenetically driven sequencing of extremely halophilic archaea reveals strategies for static and dynamic osmo-response.</title>
        <authorList>
            <person name="Becker E.A."/>
            <person name="Seitzer P.M."/>
            <person name="Tritt A."/>
            <person name="Larsen D."/>
            <person name="Krusor M."/>
            <person name="Yao A.I."/>
            <person name="Wu D."/>
            <person name="Madern D."/>
            <person name="Eisen J.A."/>
            <person name="Darling A.E."/>
            <person name="Facciotti M.T."/>
        </authorList>
    </citation>
    <scope>NUCLEOTIDE SEQUENCE [LARGE SCALE GENOMIC DNA]</scope>
    <source>
        <strain evidence="4">DSM 18310 / JCM 13924 / TL6</strain>
    </source>
</reference>
<dbReference type="OrthoDB" id="214467at2157"/>